<dbReference type="Proteomes" id="UP000254134">
    <property type="component" value="Unassembled WGS sequence"/>
</dbReference>
<dbReference type="GO" id="GO:0016757">
    <property type="term" value="F:glycosyltransferase activity"/>
    <property type="evidence" value="ECO:0007669"/>
    <property type="project" value="UniProtKB-KW"/>
</dbReference>
<dbReference type="Pfam" id="PF13692">
    <property type="entry name" value="Glyco_trans_1_4"/>
    <property type="match status" value="1"/>
</dbReference>
<dbReference type="OrthoDB" id="9790710at2"/>
<evidence type="ECO:0000256" key="2">
    <source>
        <dbReference type="ARBA" id="ARBA00022679"/>
    </source>
</evidence>
<gene>
    <name evidence="3" type="ORF">Gocc_2196</name>
</gene>
<dbReference type="EMBL" id="QQZY01000005">
    <property type="protein sequence ID" value="RDI74099.1"/>
    <property type="molecule type" value="Genomic_DNA"/>
</dbReference>
<dbReference type="Gene3D" id="3.40.50.2000">
    <property type="entry name" value="Glycogen Phosphorylase B"/>
    <property type="match status" value="2"/>
</dbReference>
<evidence type="ECO:0000313" key="4">
    <source>
        <dbReference type="Proteomes" id="UP000254134"/>
    </source>
</evidence>
<dbReference type="CDD" id="cd03801">
    <property type="entry name" value="GT4_PimA-like"/>
    <property type="match status" value="1"/>
</dbReference>
<reference evidence="3 4" key="1">
    <citation type="submission" date="2018-07" db="EMBL/GenBank/DDBJ databases">
        <title>High-quality-draft genome sequence of Gaiella occulta.</title>
        <authorList>
            <person name="Severino R."/>
            <person name="Froufe H.J.C."/>
            <person name="Rainey F.A."/>
            <person name="Barroso C."/>
            <person name="Albuquerque L."/>
            <person name="Lobo-Da-Cunha A."/>
            <person name="Da Costa M.S."/>
            <person name="Egas C."/>
        </authorList>
    </citation>
    <scope>NUCLEOTIDE SEQUENCE [LARGE SCALE GENOMIC DNA]</scope>
    <source>
        <strain evidence="3 4">F2-233</strain>
    </source>
</reference>
<dbReference type="PANTHER" id="PTHR12526">
    <property type="entry name" value="GLYCOSYLTRANSFERASE"/>
    <property type="match status" value="1"/>
</dbReference>
<dbReference type="RefSeq" id="WP_114796616.1">
    <property type="nucleotide sequence ID" value="NZ_QQZY01000005.1"/>
</dbReference>
<dbReference type="AlphaFoldDB" id="A0A7M2YWY7"/>
<protein>
    <submittedName>
        <fullName evidence="3">Glycosyl transferase group 1</fullName>
    </submittedName>
</protein>
<evidence type="ECO:0000256" key="1">
    <source>
        <dbReference type="ARBA" id="ARBA00022676"/>
    </source>
</evidence>
<keyword evidence="4" id="KW-1185">Reference proteome</keyword>
<evidence type="ECO:0000313" key="3">
    <source>
        <dbReference type="EMBL" id="RDI74099.1"/>
    </source>
</evidence>
<organism evidence="3 4">
    <name type="scientific">Gaiella occulta</name>
    <dbReference type="NCBI Taxonomy" id="1002870"/>
    <lineage>
        <taxon>Bacteria</taxon>
        <taxon>Bacillati</taxon>
        <taxon>Actinomycetota</taxon>
        <taxon>Thermoleophilia</taxon>
        <taxon>Gaiellales</taxon>
        <taxon>Gaiellaceae</taxon>
        <taxon>Gaiella</taxon>
    </lineage>
</organism>
<dbReference type="SUPFAM" id="SSF53756">
    <property type="entry name" value="UDP-Glycosyltransferase/glycogen phosphorylase"/>
    <property type="match status" value="1"/>
</dbReference>
<dbReference type="PANTHER" id="PTHR12526:SF510">
    <property type="entry name" value="D-INOSITOL 3-PHOSPHATE GLYCOSYLTRANSFERASE"/>
    <property type="match status" value="1"/>
</dbReference>
<proteinExistence type="predicted"/>
<keyword evidence="2 3" id="KW-0808">Transferase</keyword>
<sequence>MRVLYFGTYDRSYPRNAQVISALRGAGVEVYEEQRPVWERRHNWSLGLRQLARLADAELRLRRGGRGDADVLIVGYPGHFDLPAARRAARGRPVVFNPLVSLYDTLVDDRGRFRHGSPAARVISAADRRAFRRADLVVADTHAHARFFRARFDLADDAVDVCLVGAEDRLFRPGAPAQPPFHALFVGKLIPLHGLETILAAARLAPEIPFRVVGSGQLERLLDGRPASVEWVPWIDYEDLPGAVQRAGCVLGVFGTGAKAARVIPNKVFQALACARPLVTADTPAVRELLSHERDALLVPAGDPGALAAAVRRLAGDPSLRQRLGAAARTTYEEHAAESVLGARWRMLLERVLRAA</sequence>
<accession>A0A7M2YWY7</accession>
<reference evidence="4" key="2">
    <citation type="journal article" date="2019" name="MicrobiologyOpen">
        <title>High-quality draft genome sequence of Gaiella occulta isolated from a 150 meter deep mineral water borehole and comparison with the genome sequences of other deep-branching lineages of the phylum Actinobacteria.</title>
        <authorList>
            <person name="Severino R."/>
            <person name="Froufe H.J.C."/>
            <person name="Barroso C."/>
            <person name="Albuquerque L."/>
            <person name="Lobo-da-Cunha A."/>
            <person name="da Costa M.S."/>
            <person name="Egas C."/>
        </authorList>
    </citation>
    <scope>NUCLEOTIDE SEQUENCE [LARGE SCALE GENOMIC DNA]</scope>
    <source>
        <strain evidence="4">F2-233</strain>
    </source>
</reference>
<comment type="caution">
    <text evidence="3">The sequence shown here is derived from an EMBL/GenBank/DDBJ whole genome shotgun (WGS) entry which is preliminary data.</text>
</comment>
<name>A0A7M2YWY7_9ACTN</name>
<keyword evidence="1" id="KW-0328">Glycosyltransferase</keyword>